<evidence type="ECO:0000256" key="1">
    <source>
        <dbReference type="ARBA" id="ARBA00009437"/>
    </source>
</evidence>
<dbReference type="InterPro" id="IPR000847">
    <property type="entry name" value="LysR_HTH_N"/>
</dbReference>
<keyword evidence="2" id="KW-0805">Transcription regulation</keyword>
<evidence type="ECO:0000256" key="4">
    <source>
        <dbReference type="ARBA" id="ARBA00023163"/>
    </source>
</evidence>
<dbReference type="FunFam" id="1.10.10.10:FF:000001">
    <property type="entry name" value="LysR family transcriptional regulator"/>
    <property type="match status" value="1"/>
</dbReference>
<comment type="caution">
    <text evidence="6">The sequence shown here is derived from an EMBL/GenBank/DDBJ whole genome shotgun (WGS) entry which is preliminary data.</text>
</comment>
<evidence type="ECO:0000259" key="5">
    <source>
        <dbReference type="PROSITE" id="PS50931"/>
    </source>
</evidence>
<proteinExistence type="inferred from homology"/>
<dbReference type="Proteomes" id="UP000287296">
    <property type="component" value="Unassembled WGS sequence"/>
</dbReference>
<keyword evidence="3" id="KW-0238">DNA-binding</keyword>
<accession>A0A429X984</accession>
<dbReference type="PROSITE" id="PS50931">
    <property type="entry name" value="HTH_LYSR"/>
    <property type="match status" value="1"/>
</dbReference>
<dbReference type="PANTHER" id="PTHR30419:SF28">
    <property type="entry name" value="HTH-TYPE TRANSCRIPTIONAL REGULATOR BSDA"/>
    <property type="match status" value="1"/>
</dbReference>
<gene>
    <name evidence="6" type="ORF">D5F11_009835</name>
</gene>
<keyword evidence="4" id="KW-0804">Transcription</keyword>
<evidence type="ECO:0000256" key="2">
    <source>
        <dbReference type="ARBA" id="ARBA00023015"/>
    </source>
</evidence>
<dbReference type="SUPFAM" id="SSF46785">
    <property type="entry name" value="Winged helix' DNA-binding domain"/>
    <property type="match status" value="1"/>
</dbReference>
<dbReference type="GO" id="GO:0003700">
    <property type="term" value="F:DNA-binding transcription factor activity"/>
    <property type="evidence" value="ECO:0007669"/>
    <property type="project" value="InterPro"/>
</dbReference>
<dbReference type="Gene3D" id="3.40.190.290">
    <property type="match status" value="1"/>
</dbReference>
<dbReference type="InterPro" id="IPR036388">
    <property type="entry name" value="WH-like_DNA-bd_sf"/>
</dbReference>
<dbReference type="AlphaFoldDB" id="A0A429X984"/>
<name>A0A429X984_SIMTE</name>
<reference evidence="6 7" key="1">
    <citation type="submission" date="2018-12" db="EMBL/GenBank/DDBJ databases">
        <authorList>
            <person name="Sun L."/>
            <person name="Chen Z."/>
        </authorList>
    </citation>
    <scope>NUCLEOTIDE SEQUENCE [LARGE SCALE GENOMIC DNA]</scope>
    <source>
        <strain evidence="6 7">LMG 29736</strain>
    </source>
</reference>
<comment type="similarity">
    <text evidence="1">Belongs to the LysR transcriptional regulatory family.</text>
</comment>
<dbReference type="EMBL" id="QYTW02000007">
    <property type="protein sequence ID" value="RST59987.1"/>
    <property type="molecule type" value="Genomic_DNA"/>
</dbReference>
<dbReference type="GO" id="GO:0005829">
    <property type="term" value="C:cytosol"/>
    <property type="evidence" value="ECO:0007669"/>
    <property type="project" value="TreeGrafter"/>
</dbReference>
<evidence type="ECO:0000313" key="7">
    <source>
        <dbReference type="Proteomes" id="UP000287296"/>
    </source>
</evidence>
<sequence>MELLQLHYFLKVAKLEHMTKAAQELRIAQPALSKTIARLEEDLGVPLFDRKGRNIRLNSFGKVYLKKVEMALMLLEEGRREVEDLAGMEKGRVFLATTTHKCFSDVIGSFISLHPDVKLQITQASEREKVQQLRNGNIDFCITFPPIEQTGIEGFSFLTEKILLAVPHTHRFANRSNIDLSEVADDPFICIKQGNPFREMTDEFCHKAGFTPNIICEVDEHSAVGHFIRMGIGIAFMPETLIEKIETSFHLVYIDNPICQRTYQIAWLEGRYMSVAERKFREYFVQSFTELPTQ</sequence>
<dbReference type="PRINTS" id="PR00039">
    <property type="entry name" value="HTHLYSR"/>
</dbReference>
<dbReference type="Gene3D" id="1.10.10.10">
    <property type="entry name" value="Winged helix-like DNA-binding domain superfamily/Winged helix DNA-binding domain"/>
    <property type="match status" value="1"/>
</dbReference>
<dbReference type="InterPro" id="IPR036390">
    <property type="entry name" value="WH_DNA-bd_sf"/>
</dbReference>
<evidence type="ECO:0000256" key="3">
    <source>
        <dbReference type="ARBA" id="ARBA00023125"/>
    </source>
</evidence>
<dbReference type="OrthoDB" id="9803735at2"/>
<dbReference type="InterPro" id="IPR005119">
    <property type="entry name" value="LysR_subst-bd"/>
</dbReference>
<dbReference type="Pfam" id="PF03466">
    <property type="entry name" value="LysR_substrate"/>
    <property type="match status" value="1"/>
</dbReference>
<dbReference type="GO" id="GO:0003677">
    <property type="term" value="F:DNA binding"/>
    <property type="evidence" value="ECO:0007669"/>
    <property type="project" value="UniProtKB-KW"/>
</dbReference>
<evidence type="ECO:0000313" key="6">
    <source>
        <dbReference type="EMBL" id="RST59987.1"/>
    </source>
</evidence>
<dbReference type="SUPFAM" id="SSF53850">
    <property type="entry name" value="Periplasmic binding protein-like II"/>
    <property type="match status" value="1"/>
</dbReference>
<dbReference type="PANTHER" id="PTHR30419">
    <property type="entry name" value="HTH-TYPE TRANSCRIPTIONAL REGULATOR YBHD"/>
    <property type="match status" value="1"/>
</dbReference>
<feature type="domain" description="HTH lysR-type" evidence="5">
    <location>
        <begin position="1"/>
        <end position="58"/>
    </location>
</feature>
<dbReference type="Pfam" id="PF00126">
    <property type="entry name" value="HTH_1"/>
    <property type="match status" value="1"/>
</dbReference>
<dbReference type="InterPro" id="IPR050950">
    <property type="entry name" value="HTH-type_LysR_regulators"/>
</dbReference>
<organism evidence="6 7">
    <name type="scientific">Siminovitchia terrae</name>
    <name type="common">Bacillus terrae</name>
    <dbReference type="NCBI Taxonomy" id="1914933"/>
    <lineage>
        <taxon>Bacteria</taxon>
        <taxon>Bacillati</taxon>
        <taxon>Bacillota</taxon>
        <taxon>Bacilli</taxon>
        <taxon>Bacillales</taxon>
        <taxon>Bacillaceae</taxon>
        <taxon>Siminovitchia</taxon>
    </lineage>
</organism>
<protein>
    <submittedName>
        <fullName evidence="6">LysR family transcriptional regulator</fullName>
    </submittedName>
</protein>
<dbReference type="RefSeq" id="WP_120118416.1">
    <property type="nucleotide sequence ID" value="NZ_QYTW02000007.1"/>
</dbReference>